<evidence type="ECO:0000259" key="5">
    <source>
        <dbReference type="Pfam" id="PF01555"/>
    </source>
</evidence>
<dbReference type="EMBL" id="FMYF01000021">
    <property type="protein sequence ID" value="SDC08669.1"/>
    <property type="molecule type" value="Genomic_DNA"/>
</dbReference>
<accession>A0A1G6IQ87</accession>
<sequence length="659" mass="72970">MTVDKLKMHSPDLTARNVERIAELFPQVITESRDAEGNVTLAVDFDLLRQELSDHVVEGPQERYQLDWPGKRAAAFAANAAIAKTLRPVREESVDFDTTKNLFIEGDNLDALKLLQESYLGKVKLIYIDPPYNTGNDFVYEDDFAESSADYLARSGQKSEAGDRLVANTEANGRFHSDWLSMMYSRLKLARGLLTDDGVLVAAIDDHEHANLRSLLDQVFGAENFLASVVWQGVGKNDARFTAGGLDYMLIYARNQSLLVANDVRWTEPKRGYDLVMNAAAAAWDKSRHDPARATSLFREWWRTKPDTEKGLSMYSEIDETGQPFRRSPVSSPNPRENLMFEVLHPLTGKPVPMPPNGWRYSRDSMAEKIKQNRIVFGKDEAATISSKTYLNEVEQQAIRPAFFQVRANASDALNKLLGVTAFDYPKDVGVLAKWIDAITSSDKETVILDFFAGSGSTAHAVMNLNSADQGNRRFILIQLDEALDDGSAARKRGYGTLADVARERLRRAGAQVKQAAGLLASDLDVGFRSFHVGTTNMADRLATADDLMQPALSDAVGSVKPDRTDEDLLFQVLLDWGLDLAEPTTVEEVSSRRVLSVADGALIACFADEVNDAVVKAIAARHPLRAVFKDSGFANDAARINAEQIFREVSPETEVRAI</sequence>
<reference evidence="6 7" key="1">
    <citation type="submission" date="2016-06" db="EMBL/GenBank/DDBJ databases">
        <authorList>
            <person name="Olsen C.W."/>
            <person name="Carey S."/>
            <person name="Hinshaw L."/>
            <person name="Karasin A.I."/>
        </authorList>
    </citation>
    <scope>NUCLEOTIDE SEQUENCE [LARGE SCALE GENOMIC DNA]</scope>
    <source>
        <strain evidence="6 7">LZ-22</strain>
    </source>
</reference>
<dbReference type="GO" id="GO:0008170">
    <property type="term" value="F:N-methyltransferase activity"/>
    <property type="evidence" value="ECO:0007669"/>
    <property type="project" value="InterPro"/>
</dbReference>
<evidence type="ECO:0000256" key="1">
    <source>
        <dbReference type="ARBA" id="ARBA00006594"/>
    </source>
</evidence>
<dbReference type="PROSITE" id="PS00092">
    <property type="entry name" value="N6_MTASE"/>
    <property type="match status" value="1"/>
</dbReference>
<keyword evidence="7" id="KW-1185">Reference proteome</keyword>
<dbReference type="GO" id="GO:0032259">
    <property type="term" value="P:methylation"/>
    <property type="evidence" value="ECO:0007669"/>
    <property type="project" value="UniProtKB-KW"/>
</dbReference>
<dbReference type="AlphaFoldDB" id="A0A1G6IQ87"/>
<evidence type="ECO:0000256" key="2">
    <source>
        <dbReference type="ARBA" id="ARBA00022603"/>
    </source>
</evidence>
<dbReference type="Gene3D" id="3.40.50.150">
    <property type="entry name" value="Vaccinia Virus protein VP39"/>
    <property type="match status" value="1"/>
</dbReference>
<keyword evidence="2 6" id="KW-0489">Methyltransferase</keyword>
<dbReference type="InterPro" id="IPR029063">
    <property type="entry name" value="SAM-dependent_MTases_sf"/>
</dbReference>
<feature type="domain" description="DNA methylase N-4/N-6" evidence="5">
    <location>
        <begin position="123"/>
        <end position="482"/>
    </location>
</feature>
<proteinExistence type="inferred from homology"/>
<keyword evidence="3 6" id="KW-0808">Transferase</keyword>
<protein>
    <submittedName>
        <fullName evidence="6">Adenine-specific DNA-methyltransferase</fullName>
    </submittedName>
</protein>
<dbReference type="SUPFAM" id="SSF53335">
    <property type="entry name" value="S-adenosyl-L-methionine-dependent methyltransferases"/>
    <property type="match status" value="1"/>
</dbReference>
<dbReference type="GO" id="GO:0003677">
    <property type="term" value="F:DNA binding"/>
    <property type="evidence" value="ECO:0007669"/>
    <property type="project" value="InterPro"/>
</dbReference>
<evidence type="ECO:0000256" key="4">
    <source>
        <dbReference type="ARBA" id="ARBA00022691"/>
    </source>
</evidence>
<dbReference type="PIRSF" id="PIRSF015855">
    <property type="entry name" value="TypeIII_Mtase_mKpnI"/>
    <property type="match status" value="1"/>
</dbReference>
<keyword evidence="4" id="KW-0949">S-adenosyl-L-methionine</keyword>
<evidence type="ECO:0000313" key="7">
    <source>
        <dbReference type="Proteomes" id="UP000199086"/>
    </source>
</evidence>
<evidence type="ECO:0000313" key="6">
    <source>
        <dbReference type="EMBL" id="SDC08669.1"/>
    </source>
</evidence>
<organism evidence="6 7">
    <name type="scientific">Raineyella antarctica</name>
    <dbReference type="NCBI Taxonomy" id="1577474"/>
    <lineage>
        <taxon>Bacteria</taxon>
        <taxon>Bacillati</taxon>
        <taxon>Actinomycetota</taxon>
        <taxon>Actinomycetes</taxon>
        <taxon>Propionibacteriales</taxon>
        <taxon>Propionibacteriaceae</taxon>
        <taxon>Raineyella</taxon>
    </lineage>
</organism>
<dbReference type="STRING" id="1577474.GA0111570_1214"/>
<dbReference type="InterPro" id="IPR002052">
    <property type="entry name" value="DNA_methylase_N6_adenine_CS"/>
</dbReference>
<comment type="similarity">
    <text evidence="1">Belongs to the N(4)/N(6)-methyltransferase family.</text>
</comment>
<dbReference type="Pfam" id="PF01555">
    <property type="entry name" value="N6_N4_Mtase"/>
    <property type="match status" value="1"/>
</dbReference>
<dbReference type="Proteomes" id="UP000199086">
    <property type="component" value="Unassembled WGS sequence"/>
</dbReference>
<evidence type="ECO:0000256" key="3">
    <source>
        <dbReference type="ARBA" id="ARBA00022679"/>
    </source>
</evidence>
<name>A0A1G6IQ87_9ACTN</name>
<dbReference type="PRINTS" id="PR00506">
    <property type="entry name" value="D21N6MTFRASE"/>
</dbReference>
<dbReference type="InterPro" id="IPR002295">
    <property type="entry name" value="N4/N6-MTase_EcoPI_Mod-like"/>
</dbReference>
<dbReference type="InterPro" id="IPR002941">
    <property type="entry name" value="DNA_methylase_N4/N6"/>
</dbReference>
<gene>
    <name evidence="6" type="ORF">GA0111570_1214</name>
</gene>